<protein>
    <submittedName>
        <fullName evidence="1">AbrB family transcriptional regulator</fullName>
    </submittedName>
</protein>
<sequence length="146" mass="16830">MSQPKRGIIEPLAKFHAQVYRNGRIAVPKNERDYYGLDQHDIVELIVRKYEGDKIIGRGWFLAQLTVRGVLTIPLGLRRELSISDGDFVEVLLIGFIRIEDVIGDHGLRIMKALRSNEYKLISEEDEKRLLSMLSKGIYHISYFGE</sequence>
<dbReference type="Proteomes" id="UP000076969">
    <property type="component" value="Chromosome"/>
</dbReference>
<evidence type="ECO:0000313" key="2">
    <source>
        <dbReference type="Proteomes" id="UP000076969"/>
    </source>
</evidence>
<gene>
    <name evidence="1" type="ORF">A7C91_01830</name>
</gene>
<reference evidence="2" key="1">
    <citation type="journal article" date="2016" name="Syst. Appl. Microbiol.">
        <title>Thermococcus piezophilus sp. nov., a novel hyperthermophilic and piezophilic archaeon with a broad pressure range for growth, isolated from a deepest hydrothermal vent at the Mid-Cayman Rise.</title>
        <authorList>
            <person name="Dalmasso C."/>
            <person name="Oger P."/>
            <person name="Selva G."/>
            <person name="Courtine D."/>
            <person name="L'Haridon S."/>
            <person name="Garlaschelli A."/>
            <person name="Roussel E."/>
            <person name="Miyazaki J."/>
            <person name="Reveillaud J."/>
            <person name="Jebbar M."/>
            <person name="Takai K."/>
            <person name="Maignien L."/>
            <person name="Alain K."/>
        </authorList>
    </citation>
    <scope>NUCLEOTIDE SEQUENCE [LARGE SCALE GENOMIC DNA]</scope>
    <source>
        <strain evidence="2">CDGS</strain>
    </source>
</reference>
<dbReference type="OrthoDB" id="87832at2157"/>
<dbReference type="KEGG" id="tpie:A7C91_01830"/>
<dbReference type="GeneID" id="28494894"/>
<dbReference type="InterPro" id="IPR037914">
    <property type="entry name" value="SpoVT-AbrB_sf"/>
</dbReference>
<keyword evidence="2" id="KW-1185">Reference proteome</keyword>
<dbReference type="PIRSF" id="PIRSF019240">
    <property type="entry name" value="UCP019240_SpoVT/AbrB-related"/>
    <property type="match status" value="1"/>
</dbReference>
<name>A0A172WF76_9EURY</name>
<dbReference type="InterPro" id="IPR016752">
    <property type="entry name" value="UCP019240_SpoVT/AbrB-related"/>
</dbReference>
<dbReference type="SUPFAM" id="SSF89447">
    <property type="entry name" value="AbrB/MazE/MraZ-like"/>
    <property type="match status" value="1"/>
</dbReference>
<dbReference type="STRING" id="1712654.A7C91_01830"/>
<dbReference type="RefSeq" id="WP_068664401.1">
    <property type="nucleotide sequence ID" value="NZ_CP015520.1"/>
</dbReference>
<accession>A0A172WF76</accession>
<organism evidence="1 2">
    <name type="scientific">Thermococcus piezophilus</name>
    <dbReference type="NCBI Taxonomy" id="1712654"/>
    <lineage>
        <taxon>Archaea</taxon>
        <taxon>Methanobacteriati</taxon>
        <taxon>Methanobacteriota</taxon>
        <taxon>Thermococci</taxon>
        <taxon>Thermococcales</taxon>
        <taxon>Thermococcaceae</taxon>
        <taxon>Thermococcus</taxon>
    </lineage>
</organism>
<dbReference type="EMBL" id="CP015520">
    <property type="protein sequence ID" value="ANF22068.1"/>
    <property type="molecule type" value="Genomic_DNA"/>
</dbReference>
<evidence type="ECO:0000313" key="1">
    <source>
        <dbReference type="EMBL" id="ANF22068.1"/>
    </source>
</evidence>
<proteinExistence type="predicted"/>
<dbReference type="AlphaFoldDB" id="A0A172WF76"/>